<proteinExistence type="inferred from homology"/>
<keyword evidence="8" id="KW-1185">Reference proteome</keyword>
<keyword evidence="5" id="KW-0539">Nucleus</keyword>
<feature type="region of interest" description="Disordered" evidence="7">
    <location>
        <begin position="250"/>
        <end position="304"/>
    </location>
</feature>
<reference evidence="9" key="1">
    <citation type="submission" date="2022-11" db="UniProtKB">
        <authorList>
            <consortium name="WormBaseParasite"/>
        </authorList>
    </citation>
    <scope>IDENTIFICATION</scope>
</reference>
<dbReference type="WBParaSite" id="ACRNAN_scaffold1128.g9586.t1">
    <property type="protein sequence ID" value="ACRNAN_scaffold1128.g9586.t1"/>
    <property type="gene ID" value="ACRNAN_scaffold1128.g9586"/>
</dbReference>
<dbReference type="GO" id="GO:0030488">
    <property type="term" value="P:tRNA methylation"/>
    <property type="evidence" value="ECO:0007669"/>
    <property type="project" value="InterPro"/>
</dbReference>
<dbReference type="AlphaFoldDB" id="A0A914CKF6"/>
<organism evidence="8 9">
    <name type="scientific">Acrobeloides nanus</name>
    <dbReference type="NCBI Taxonomy" id="290746"/>
    <lineage>
        <taxon>Eukaryota</taxon>
        <taxon>Metazoa</taxon>
        <taxon>Ecdysozoa</taxon>
        <taxon>Nematoda</taxon>
        <taxon>Chromadorea</taxon>
        <taxon>Rhabditida</taxon>
        <taxon>Tylenchina</taxon>
        <taxon>Cephalobomorpha</taxon>
        <taxon>Cephaloboidea</taxon>
        <taxon>Cephalobidae</taxon>
        <taxon>Acrobeloides</taxon>
    </lineage>
</organism>
<dbReference type="Proteomes" id="UP000887540">
    <property type="component" value="Unplaced"/>
</dbReference>
<evidence type="ECO:0000256" key="5">
    <source>
        <dbReference type="ARBA" id="ARBA00023242"/>
    </source>
</evidence>
<dbReference type="InterPro" id="IPR017423">
    <property type="entry name" value="TRM6"/>
</dbReference>
<dbReference type="Pfam" id="PF04189">
    <property type="entry name" value="Gcd10p"/>
    <property type="match status" value="1"/>
</dbReference>
<evidence type="ECO:0000256" key="1">
    <source>
        <dbReference type="ARBA" id="ARBA00004123"/>
    </source>
</evidence>
<dbReference type="PANTHER" id="PTHR12945:SF0">
    <property type="entry name" value="TRNA (ADENINE(58)-N(1))-METHYLTRANSFERASE NON-CATALYTIC SUBUNIT TRM6"/>
    <property type="match status" value="1"/>
</dbReference>
<name>A0A914CKF6_9BILA</name>
<accession>A0A914CKF6</accession>
<evidence type="ECO:0000256" key="6">
    <source>
        <dbReference type="ARBA" id="ARBA00032319"/>
    </source>
</evidence>
<dbReference type="InterPro" id="IPR029063">
    <property type="entry name" value="SAM-dependent_MTases_sf"/>
</dbReference>
<sequence>MRVCQIKKGQQILIEKLRFTPDLAIGKRFGLFEVSAGKLVEATYTPPQEEVIENANVVKESSEENGTLAGPSTEPALTDSNIRQRLTHDEIKELKASAPASELISKLVDGNVAFAERTTFSQKKYIQKKTKKFSDRVLIFKPNIRLVCESYYKRDSERLGNLRLDQLGLILQLSGIHVGSRVLLYEQSLGIVAASILERLAGEGACIFLHRGRMPQSIPCFHAMMFGDKILSTFYPVRIASLLAGSVVEDDKEDEPKPGKLVRFDTSLASSESKDSDSVPIGSGNLEMDEDNGRPTSPSAVEAKKRERLGKEKLAFELLRQPNPSEFGSLDSLIFVVRTLNPVDILEKAFASLKLSGTIVIFSAIQQHILTAYEWLKDHGVVNLQMSDQFCRHYQVLPSRTHPLMQETIANGYVLSGIKVLNKKPFVSVPASSKMEE</sequence>
<comment type="subcellular location">
    <subcellularLocation>
        <location evidence="1">Nucleus</location>
    </subcellularLocation>
</comment>
<evidence type="ECO:0000256" key="2">
    <source>
        <dbReference type="ARBA" id="ARBA00008320"/>
    </source>
</evidence>
<comment type="similarity">
    <text evidence="2">Belongs to the TRM6/GCD10 family.</text>
</comment>
<keyword evidence="4" id="KW-0819">tRNA processing</keyword>
<dbReference type="GO" id="GO:0031515">
    <property type="term" value="C:tRNA (m1A) methyltransferase complex"/>
    <property type="evidence" value="ECO:0007669"/>
    <property type="project" value="InterPro"/>
</dbReference>
<protein>
    <recommendedName>
        <fullName evidence="3">tRNA (adenine(58)-N(1))-methyltransferase non-catalytic subunit TRM6</fullName>
    </recommendedName>
    <alternativeName>
        <fullName evidence="6">tRNA(m1A58)-methyltransferase subunit TRM6</fullName>
    </alternativeName>
</protein>
<evidence type="ECO:0000256" key="4">
    <source>
        <dbReference type="ARBA" id="ARBA00022694"/>
    </source>
</evidence>
<evidence type="ECO:0000313" key="9">
    <source>
        <dbReference type="WBParaSite" id="ACRNAN_scaffold1128.g9586.t1"/>
    </source>
</evidence>
<dbReference type="Gene3D" id="3.40.50.150">
    <property type="entry name" value="Vaccinia Virus protein VP39"/>
    <property type="match status" value="1"/>
</dbReference>
<dbReference type="PANTHER" id="PTHR12945">
    <property type="entry name" value="TRANSLATION INITIATION FACTOR EIF3-RELATED"/>
    <property type="match status" value="1"/>
</dbReference>
<evidence type="ECO:0000313" key="8">
    <source>
        <dbReference type="Proteomes" id="UP000887540"/>
    </source>
</evidence>
<evidence type="ECO:0000256" key="3">
    <source>
        <dbReference type="ARBA" id="ARBA00021704"/>
    </source>
</evidence>
<dbReference type="GO" id="GO:0005634">
    <property type="term" value="C:nucleus"/>
    <property type="evidence" value="ECO:0007669"/>
    <property type="project" value="UniProtKB-SubCell"/>
</dbReference>
<evidence type="ECO:0000256" key="7">
    <source>
        <dbReference type="SAM" id="MobiDB-lite"/>
    </source>
</evidence>